<proteinExistence type="predicted"/>
<dbReference type="Proteomes" id="UP001317191">
    <property type="component" value="Unassembled WGS sequence"/>
</dbReference>
<evidence type="ECO:0000256" key="1">
    <source>
        <dbReference type="SAM" id="SignalP"/>
    </source>
</evidence>
<dbReference type="EMBL" id="JAMLJM010000003">
    <property type="protein sequence ID" value="MCL9808769.1"/>
    <property type="molecule type" value="Genomic_DNA"/>
</dbReference>
<feature type="chain" id="PRO_5047529171" evidence="1">
    <location>
        <begin position="21"/>
        <end position="67"/>
    </location>
</feature>
<dbReference type="RefSeq" id="WP_250592127.1">
    <property type="nucleotide sequence ID" value="NZ_JAMLJM010000003.1"/>
</dbReference>
<reference evidence="2 3" key="1">
    <citation type="submission" date="2022-05" db="EMBL/GenBank/DDBJ databases">
        <title>Flavobacterium sp., isolated from activated sludge.</title>
        <authorList>
            <person name="Ran Q."/>
        </authorList>
    </citation>
    <scope>NUCLEOTIDE SEQUENCE [LARGE SCALE GENOMIC DNA]</scope>
    <source>
        <strain evidence="2 3">HXWNR70</strain>
    </source>
</reference>
<evidence type="ECO:0000313" key="3">
    <source>
        <dbReference type="Proteomes" id="UP001317191"/>
    </source>
</evidence>
<protein>
    <submittedName>
        <fullName evidence="2">Uncharacterized protein</fullName>
    </submittedName>
</protein>
<name>A0ABT0TNZ2_9FLAO</name>
<feature type="signal peptide" evidence="1">
    <location>
        <begin position="1"/>
        <end position="20"/>
    </location>
</feature>
<evidence type="ECO:0000313" key="2">
    <source>
        <dbReference type="EMBL" id="MCL9808769.1"/>
    </source>
</evidence>
<gene>
    <name evidence="2" type="ORF">NAT50_05290</name>
</gene>
<organism evidence="2 3">
    <name type="scientific">Flavobacterium luminosum</name>
    <dbReference type="NCBI Taxonomy" id="2949086"/>
    <lineage>
        <taxon>Bacteria</taxon>
        <taxon>Pseudomonadati</taxon>
        <taxon>Bacteroidota</taxon>
        <taxon>Flavobacteriia</taxon>
        <taxon>Flavobacteriales</taxon>
        <taxon>Flavobacteriaceae</taxon>
        <taxon>Flavobacterium</taxon>
    </lineage>
</organism>
<accession>A0ABT0TNZ2</accession>
<keyword evidence="1" id="KW-0732">Signal</keyword>
<keyword evidence="3" id="KW-1185">Reference proteome</keyword>
<comment type="caution">
    <text evidence="2">The sequence shown here is derived from an EMBL/GenBank/DDBJ whole genome shotgun (WGS) entry which is preliminary data.</text>
</comment>
<sequence length="67" mass="7857">MKKVILVVTLLFGLVLTGVAQDKQTKKDKKMKHECTEMCKDKKHVYKHGERKHKCSKECHAMMKENQ</sequence>